<keyword evidence="1" id="KW-0812">Transmembrane</keyword>
<dbReference type="PANTHER" id="PTHR13800">
    <property type="entry name" value="TRANSIENT RECEPTOR POTENTIAL CATION CHANNEL, SUBFAMILY M, MEMBER 6"/>
    <property type="match status" value="1"/>
</dbReference>
<dbReference type="AlphaFoldDB" id="A0A820L6E1"/>
<dbReference type="PANTHER" id="PTHR13800:SF1">
    <property type="entry name" value="TRANSIENT RECEPTOR POTENTIAL CATION CHANNEL TRPM"/>
    <property type="match status" value="1"/>
</dbReference>
<keyword evidence="1" id="KW-0472">Membrane</keyword>
<accession>A0A820L6E1</accession>
<feature type="transmembrane region" description="Helical" evidence="1">
    <location>
        <begin position="47"/>
        <end position="70"/>
    </location>
</feature>
<dbReference type="EMBL" id="CAJOAX010064188">
    <property type="protein sequence ID" value="CAF4352537.1"/>
    <property type="molecule type" value="Genomic_DNA"/>
</dbReference>
<dbReference type="GO" id="GO:0005261">
    <property type="term" value="F:monoatomic cation channel activity"/>
    <property type="evidence" value="ECO:0007669"/>
    <property type="project" value="TreeGrafter"/>
</dbReference>
<organism evidence="2 3">
    <name type="scientific">Rotaria sordida</name>
    <dbReference type="NCBI Taxonomy" id="392033"/>
    <lineage>
        <taxon>Eukaryota</taxon>
        <taxon>Metazoa</taxon>
        <taxon>Spiralia</taxon>
        <taxon>Gnathifera</taxon>
        <taxon>Rotifera</taxon>
        <taxon>Eurotatoria</taxon>
        <taxon>Bdelloidea</taxon>
        <taxon>Philodinida</taxon>
        <taxon>Philodinidae</taxon>
        <taxon>Rotaria</taxon>
    </lineage>
</organism>
<evidence type="ECO:0000256" key="1">
    <source>
        <dbReference type="SAM" id="Phobius"/>
    </source>
</evidence>
<feature type="transmembrane region" description="Helical" evidence="1">
    <location>
        <begin position="22"/>
        <end position="41"/>
    </location>
</feature>
<proteinExistence type="predicted"/>
<evidence type="ECO:0000313" key="3">
    <source>
        <dbReference type="Proteomes" id="UP000663823"/>
    </source>
</evidence>
<dbReference type="GO" id="GO:0005886">
    <property type="term" value="C:plasma membrane"/>
    <property type="evidence" value="ECO:0007669"/>
    <property type="project" value="TreeGrafter"/>
</dbReference>
<dbReference type="Proteomes" id="UP000663823">
    <property type="component" value="Unassembled WGS sequence"/>
</dbReference>
<gene>
    <name evidence="2" type="ORF">OTI717_LOCUS43601</name>
</gene>
<comment type="caution">
    <text evidence="2">The sequence shown here is derived from an EMBL/GenBank/DDBJ whole genome shotgun (WGS) entry which is preliminary data.</text>
</comment>
<keyword evidence="1" id="KW-1133">Transmembrane helix</keyword>
<name>A0A820L6E1_9BILA</name>
<dbReference type="InterPro" id="IPR050927">
    <property type="entry name" value="TRPM"/>
</dbReference>
<feature type="non-terminal residue" evidence="2">
    <location>
        <position position="1"/>
    </location>
</feature>
<evidence type="ECO:0000313" key="2">
    <source>
        <dbReference type="EMBL" id="CAF4352537.1"/>
    </source>
</evidence>
<sequence length="98" mass="11058">TIEAQTTRNAIMAYFKNFWNKLNVLAIILFFVGVALRYIPTSQCFCAAYIVLSVDLAIWFIRSLHLFAAVKRLGPKLVMIGEMNPSSSDPEIFGLDEL</sequence>
<dbReference type="GO" id="GO:0030001">
    <property type="term" value="P:metal ion transport"/>
    <property type="evidence" value="ECO:0007669"/>
    <property type="project" value="TreeGrafter"/>
</dbReference>
<reference evidence="2" key="1">
    <citation type="submission" date="2021-02" db="EMBL/GenBank/DDBJ databases">
        <authorList>
            <person name="Nowell W R."/>
        </authorList>
    </citation>
    <scope>NUCLEOTIDE SEQUENCE</scope>
</reference>
<protein>
    <submittedName>
        <fullName evidence="2">Uncharacterized protein</fullName>
    </submittedName>
</protein>